<feature type="transmembrane region" description="Helical" evidence="5">
    <location>
        <begin position="347"/>
        <end position="367"/>
    </location>
</feature>
<dbReference type="InterPro" id="IPR053153">
    <property type="entry name" value="APC_K+_Transporter"/>
</dbReference>
<accession>G8TX97</accession>
<evidence type="ECO:0000256" key="1">
    <source>
        <dbReference type="ARBA" id="ARBA00004141"/>
    </source>
</evidence>
<name>G8TX97_SULAD</name>
<reference evidence="6 7" key="2">
    <citation type="journal article" date="2012" name="Stand. Genomic Sci.">
        <title>Complete genome sequence of the moderately thermophilic mineral-sulfide-oxidizing firmicute Sulfobacillus acidophilus type strain (NAL(T)).</title>
        <authorList>
            <person name="Anderson I."/>
            <person name="Chertkov O."/>
            <person name="Chen A."/>
            <person name="Saunders E."/>
            <person name="Lapidus A."/>
            <person name="Nolan M."/>
            <person name="Lucas S."/>
            <person name="Hammon N."/>
            <person name="Deshpande S."/>
            <person name="Cheng J.F."/>
            <person name="Han C."/>
            <person name="Tapia R."/>
            <person name="Goodwin L.A."/>
            <person name="Pitluck S."/>
            <person name="Liolios K."/>
            <person name="Pagani I."/>
            <person name="Ivanova N."/>
            <person name="Mikhailova N."/>
            <person name="Pati A."/>
            <person name="Palaniappan K."/>
            <person name="Land M."/>
            <person name="Pan C."/>
            <person name="Rohde M."/>
            <person name="Pukall R."/>
            <person name="Goker M."/>
            <person name="Detter J.C."/>
            <person name="Woyke T."/>
            <person name="Bristow J."/>
            <person name="Eisen J.A."/>
            <person name="Markowitz V."/>
            <person name="Hugenholtz P."/>
            <person name="Kyrpides N.C."/>
            <person name="Klenk H.P."/>
            <person name="Mavromatis K."/>
        </authorList>
    </citation>
    <scope>NUCLEOTIDE SEQUENCE [LARGE SCALE GENOMIC DNA]</scope>
    <source>
        <strain evidence="7">ATCC 700253 / DSM 10332 / NAL</strain>
    </source>
</reference>
<feature type="transmembrane region" description="Helical" evidence="5">
    <location>
        <begin position="177"/>
        <end position="197"/>
    </location>
</feature>
<reference evidence="7" key="1">
    <citation type="submission" date="2011-12" db="EMBL/GenBank/DDBJ databases">
        <title>The complete genome of chromosome of Sulfobacillus acidophilus DSM 10332.</title>
        <authorList>
            <person name="Lucas S."/>
            <person name="Han J."/>
            <person name="Lapidus A."/>
            <person name="Bruce D."/>
            <person name="Goodwin L."/>
            <person name="Pitluck S."/>
            <person name="Peters L."/>
            <person name="Kyrpides N."/>
            <person name="Mavromatis K."/>
            <person name="Ivanova N."/>
            <person name="Mikhailova N."/>
            <person name="Chertkov O."/>
            <person name="Saunders E."/>
            <person name="Detter J.C."/>
            <person name="Tapia R."/>
            <person name="Han C."/>
            <person name="Land M."/>
            <person name="Hauser L."/>
            <person name="Markowitz V."/>
            <person name="Cheng J.-F."/>
            <person name="Hugenholtz P."/>
            <person name="Woyke T."/>
            <person name="Wu D."/>
            <person name="Pukall R."/>
            <person name="Gehrich-Schroeter G."/>
            <person name="Schneider S."/>
            <person name="Klenk H.-P."/>
            <person name="Eisen J.A."/>
        </authorList>
    </citation>
    <scope>NUCLEOTIDE SEQUENCE [LARGE SCALE GENOMIC DNA]</scope>
    <source>
        <strain evidence="7">ATCC 700253 / DSM 10332 / NAL</strain>
    </source>
</reference>
<dbReference type="HOGENOM" id="CLU_017999_1_1_9"/>
<feature type="transmembrane region" description="Helical" evidence="5">
    <location>
        <begin position="435"/>
        <end position="453"/>
    </location>
</feature>
<dbReference type="EMBL" id="CP003179">
    <property type="protein sequence ID" value="AEW06099.1"/>
    <property type="molecule type" value="Genomic_DNA"/>
</dbReference>
<dbReference type="KEGG" id="sap:Sulac_2637"/>
<dbReference type="AlphaFoldDB" id="G8TX97"/>
<feature type="transmembrane region" description="Helical" evidence="5">
    <location>
        <begin position="373"/>
        <end position="394"/>
    </location>
</feature>
<comment type="subcellular location">
    <subcellularLocation>
        <location evidence="1">Membrane</location>
        <topology evidence="1">Multi-pass membrane protein</topology>
    </subcellularLocation>
</comment>
<keyword evidence="2 5" id="KW-0812">Transmembrane</keyword>
<dbReference type="PANTHER" id="PTHR47704">
    <property type="entry name" value="POTASSIUM TRANSPORTER KIMA"/>
    <property type="match status" value="1"/>
</dbReference>
<dbReference type="InterPro" id="IPR002293">
    <property type="entry name" value="AA/rel_permease1"/>
</dbReference>
<protein>
    <submittedName>
        <fullName evidence="6">Amino acid/polyamine/organocation transporter, APC superfamily</fullName>
    </submittedName>
</protein>
<dbReference type="Pfam" id="PF13520">
    <property type="entry name" value="AA_permease_2"/>
    <property type="match status" value="1"/>
</dbReference>
<evidence type="ECO:0000256" key="3">
    <source>
        <dbReference type="ARBA" id="ARBA00022989"/>
    </source>
</evidence>
<evidence type="ECO:0000256" key="2">
    <source>
        <dbReference type="ARBA" id="ARBA00022692"/>
    </source>
</evidence>
<sequence length="620" mass="67786">MKHTRRHVNLRTILFGRPIKDREAESRKVGVWEGLSVLAPDALSSVAYGTEEILIVLSAAGVGALWYSLPISAVIVLLLIFLVVSYRQIIRAYPTGGGAYVIGRDTLGPSAGLLAGAALLIDYTLTVSVSVTAGIAALVSAFPSLLPYTVELSVLVVAFLTIVNLRGVRESAQLFAAPTYLFIVMILAMVAVGLFHRAAPTPLAAYVTPTAVSVAPLLILRAFSSGSSALTGIEAISNGVPVFKEDSVQRARRAMLLLGLFLGSMFLGTSIIAFRYHIVPNAEVTVLQQLADRIFGHGWFFYLLSFVTMAILSIAANTSFAGFPQLASIMARDEWMPRMFLARGDRLVYQNGIIVLGIISSLLIIAFRGNTDALIPLYAVGVYMSFTIAMSSLAKKRWQEGNDPHRWVTIGMGLFGSLLTAAVVITSVVTKFTEGAWIVVLAIPTIVWGMRAVHQHYRSVADELRLEDLTLVPKPKALVVVVPVASINKMTLATLSYALSMNPEEIVALHVAGTPEREARFHARWKNWNADPRIKLAVVESQYRSVIRPMVRYIDHLTGLFAEGRVVVVIPELLVEKSWQNILHNHMAVALEAVLIFRRRIAVTVVPYRLQQKPVNSKPS</sequence>
<dbReference type="PANTHER" id="PTHR47704:SF1">
    <property type="entry name" value="POTASSIUM TRANSPORTER KIMA"/>
    <property type="match status" value="1"/>
</dbReference>
<dbReference type="Proteomes" id="UP000005439">
    <property type="component" value="Chromosome"/>
</dbReference>
<evidence type="ECO:0000313" key="7">
    <source>
        <dbReference type="Proteomes" id="UP000005439"/>
    </source>
</evidence>
<dbReference type="Gene3D" id="1.20.1740.10">
    <property type="entry name" value="Amino acid/polyamine transporter I"/>
    <property type="match status" value="1"/>
</dbReference>
<organism evidence="6 7">
    <name type="scientific">Sulfobacillus acidophilus (strain ATCC 700253 / DSM 10332 / NAL)</name>
    <dbReference type="NCBI Taxonomy" id="679936"/>
    <lineage>
        <taxon>Bacteria</taxon>
        <taxon>Bacillati</taxon>
        <taxon>Bacillota</taxon>
        <taxon>Clostridia</taxon>
        <taxon>Eubacteriales</taxon>
        <taxon>Clostridiales Family XVII. Incertae Sedis</taxon>
        <taxon>Sulfobacillus</taxon>
    </lineage>
</organism>
<evidence type="ECO:0000256" key="4">
    <source>
        <dbReference type="ARBA" id="ARBA00023136"/>
    </source>
</evidence>
<feature type="transmembrane region" description="Helical" evidence="5">
    <location>
        <begin position="406"/>
        <end position="429"/>
    </location>
</feature>
<evidence type="ECO:0000313" key="6">
    <source>
        <dbReference type="EMBL" id="AEW06099.1"/>
    </source>
</evidence>
<dbReference type="GO" id="GO:0016020">
    <property type="term" value="C:membrane"/>
    <property type="evidence" value="ECO:0007669"/>
    <property type="project" value="UniProtKB-SubCell"/>
</dbReference>
<proteinExistence type="predicted"/>
<feature type="transmembrane region" description="Helical" evidence="5">
    <location>
        <begin position="64"/>
        <end position="84"/>
    </location>
</feature>
<dbReference type="PATRIC" id="fig|679936.5.peg.2731"/>
<keyword evidence="7" id="KW-1185">Reference proteome</keyword>
<keyword evidence="4 5" id="KW-0472">Membrane</keyword>
<keyword evidence="3 5" id="KW-1133">Transmembrane helix</keyword>
<feature type="transmembrane region" description="Helical" evidence="5">
    <location>
        <begin position="254"/>
        <end position="279"/>
    </location>
</feature>
<feature type="transmembrane region" description="Helical" evidence="5">
    <location>
        <begin position="145"/>
        <end position="165"/>
    </location>
</feature>
<feature type="transmembrane region" description="Helical" evidence="5">
    <location>
        <begin position="299"/>
        <end position="326"/>
    </location>
</feature>
<evidence type="ECO:0000256" key="5">
    <source>
        <dbReference type="SAM" id="Phobius"/>
    </source>
</evidence>
<dbReference type="GO" id="GO:0022857">
    <property type="term" value="F:transmembrane transporter activity"/>
    <property type="evidence" value="ECO:0007669"/>
    <property type="project" value="InterPro"/>
</dbReference>
<dbReference type="STRING" id="679936.Sulac_2637"/>
<feature type="transmembrane region" description="Helical" evidence="5">
    <location>
        <begin position="203"/>
        <end position="223"/>
    </location>
</feature>
<feature type="transmembrane region" description="Helical" evidence="5">
    <location>
        <begin position="113"/>
        <end position="139"/>
    </location>
</feature>
<gene>
    <name evidence="6" type="ordered locus">Sulac_2637</name>
</gene>